<reference evidence="2 3" key="1">
    <citation type="submission" date="2014-04" db="EMBL/GenBank/DDBJ databases">
        <title>Evolutionary Origins and Diversification of the Mycorrhizal Mutualists.</title>
        <authorList>
            <consortium name="DOE Joint Genome Institute"/>
            <consortium name="Mycorrhizal Genomics Consortium"/>
            <person name="Kohler A."/>
            <person name="Kuo A."/>
            <person name="Nagy L.G."/>
            <person name="Floudas D."/>
            <person name="Copeland A."/>
            <person name="Barry K.W."/>
            <person name="Cichocki N."/>
            <person name="Veneault-Fourrey C."/>
            <person name="LaButti K."/>
            <person name="Lindquist E.A."/>
            <person name="Lipzen A."/>
            <person name="Lundell T."/>
            <person name="Morin E."/>
            <person name="Murat C."/>
            <person name="Riley R."/>
            <person name="Ohm R."/>
            <person name="Sun H."/>
            <person name="Tunlid A."/>
            <person name="Henrissat B."/>
            <person name="Grigoriev I.V."/>
            <person name="Hibbett D.S."/>
            <person name="Martin F."/>
        </authorList>
    </citation>
    <scope>NUCLEOTIDE SEQUENCE [LARGE SCALE GENOMIC DNA]</scope>
    <source>
        <strain evidence="2 3">FD-317 M1</strain>
    </source>
</reference>
<accession>A0A0D0B8F8</accession>
<sequence length="67" mass="7152">MASNSAMRYSFGPCFPLFAGQMYTQLGTVGATALLAGLMTAAAPLTFIFKQIGPRIQAKSRFANFLS</sequence>
<dbReference type="HOGENOM" id="CLU_157407_0_0_1"/>
<keyword evidence="1" id="KW-0812">Transmembrane</keyword>
<proteinExistence type="predicted"/>
<name>A0A0D0B8F8_9AGAR</name>
<keyword evidence="3" id="KW-1185">Reference proteome</keyword>
<dbReference type="Proteomes" id="UP000053593">
    <property type="component" value="Unassembled WGS sequence"/>
</dbReference>
<feature type="transmembrane region" description="Helical" evidence="1">
    <location>
        <begin position="26"/>
        <end position="49"/>
    </location>
</feature>
<dbReference type="AlphaFoldDB" id="A0A0D0B8F8"/>
<dbReference type="EMBL" id="KN834904">
    <property type="protein sequence ID" value="KIK50421.1"/>
    <property type="molecule type" value="Genomic_DNA"/>
</dbReference>
<protein>
    <submittedName>
        <fullName evidence="2">Uncharacterized protein</fullName>
    </submittedName>
</protein>
<organism evidence="2 3">
    <name type="scientific">Collybiopsis luxurians FD-317 M1</name>
    <dbReference type="NCBI Taxonomy" id="944289"/>
    <lineage>
        <taxon>Eukaryota</taxon>
        <taxon>Fungi</taxon>
        <taxon>Dikarya</taxon>
        <taxon>Basidiomycota</taxon>
        <taxon>Agaricomycotina</taxon>
        <taxon>Agaricomycetes</taxon>
        <taxon>Agaricomycetidae</taxon>
        <taxon>Agaricales</taxon>
        <taxon>Marasmiineae</taxon>
        <taxon>Omphalotaceae</taxon>
        <taxon>Collybiopsis</taxon>
        <taxon>Collybiopsis luxurians</taxon>
    </lineage>
</organism>
<gene>
    <name evidence="2" type="ORF">GYMLUDRAFT_51235</name>
</gene>
<evidence type="ECO:0000313" key="3">
    <source>
        <dbReference type="Proteomes" id="UP000053593"/>
    </source>
</evidence>
<evidence type="ECO:0000256" key="1">
    <source>
        <dbReference type="SAM" id="Phobius"/>
    </source>
</evidence>
<evidence type="ECO:0000313" key="2">
    <source>
        <dbReference type="EMBL" id="KIK50421.1"/>
    </source>
</evidence>
<keyword evidence="1" id="KW-1133">Transmembrane helix</keyword>
<keyword evidence="1" id="KW-0472">Membrane</keyword>